<evidence type="ECO:0000259" key="15">
    <source>
        <dbReference type="Pfam" id="PF22924"/>
    </source>
</evidence>
<keyword evidence="5 10" id="KW-0274">FAD</keyword>
<feature type="binding site" evidence="12">
    <location>
        <position position="154"/>
    </location>
    <ligand>
        <name>FAD</name>
        <dbReference type="ChEBI" id="CHEBI:57692"/>
    </ligand>
</feature>
<dbReference type="InterPro" id="IPR006091">
    <property type="entry name" value="Acyl-CoA_Oxase/DH_mid-dom"/>
</dbReference>
<dbReference type="FunFam" id="2.40.110.10:FF:000005">
    <property type="entry name" value="Acyl-coenzyme A oxidase"/>
    <property type="match status" value="1"/>
</dbReference>
<gene>
    <name evidence="16" type="ORF">QBZ16_003932</name>
</gene>
<dbReference type="InterPro" id="IPR009100">
    <property type="entry name" value="AcylCoA_DH/oxidase_NM_dom_sf"/>
</dbReference>
<proteinExistence type="inferred from homology"/>
<dbReference type="Pfam" id="PF22924">
    <property type="entry name" value="ACOX_C_alpha1"/>
    <property type="match status" value="1"/>
</dbReference>
<dbReference type="GO" id="GO:0005504">
    <property type="term" value="F:fatty acid binding"/>
    <property type="evidence" value="ECO:0007669"/>
    <property type="project" value="TreeGrafter"/>
</dbReference>
<comment type="subcellular location">
    <subcellularLocation>
        <location evidence="2">Peroxisome</location>
    </subcellularLocation>
</comment>
<evidence type="ECO:0000256" key="9">
    <source>
        <dbReference type="ARBA" id="ARBA00023140"/>
    </source>
</evidence>
<comment type="cofactor">
    <cofactor evidence="1">
        <name>FAD</name>
        <dbReference type="ChEBI" id="CHEBI:57692"/>
    </cofactor>
</comment>
<evidence type="ECO:0000313" key="16">
    <source>
        <dbReference type="EMBL" id="KAK2078064.1"/>
    </source>
</evidence>
<name>A0AAD9IGJ5_PROWI</name>
<dbReference type="GO" id="GO:0033540">
    <property type="term" value="P:fatty acid beta-oxidation using acyl-CoA oxidase"/>
    <property type="evidence" value="ECO:0007669"/>
    <property type="project" value="TreeGrafter"/>
</dbReference>
<dbReference type="Pfam" id="PF02770">
    <property type="entry name" value="Acyl-CoA_dh_M"/>
    <property type="match status" value="1"/>
</dbReference>
<dbReference type="Gene3D" id="1.20.140.10">
    <property type="entry name" value="Butyryl-CoA Dehydrogenase, subunit A, domain 3"/>
    <property type="match status" value="2"/>
</dbReference>
<dbReference type="InterPro" id="IPR036250">
    <property type="entry name" value="AcylCo_DH-like_C"/>
</dbReference>
<dbReference type="SUPFAM" id="SSF56645">
    <property type="entry name" value="Acyl-CoA dehydrogenase NM domain-like"/>
    <property type="match status" value="1"/>
</dbReference>
<feature type="domain" description="Acyl-CoA oxidase/dehydrogenase middle" evidence="14">
    <location>
        <begin position="111"/>
        <end position="220"/>
    </location>
</feature>
<protein>
    <recommendedName>
        <fullName evidence="10">Acyl-coenzyme A oxidase</fullName>
    </recommendedName>
</protein>
<evidence type="ECO:0000256" key="3">
    <source>
        <dbReference type="ARBA" id="ARBA00006288"/>
    </source>
</evidence>
<dbReference type="GO" id="GO:0071949">
    <property type="term" value="F:FAD binding"/>
    <property type="evidence" value="ECO:0007669"/>
    <property type="project" value="InterPro"/>
</dbReference>
<dbReference type="SUPFAM" id="SSF47203">
    <property type="entry name" value="Acyl-CoA dehydrogenase C-terminal domain-like"/>
    <property type="match status" value="2"/>
</dbReference>
<keyword evidence="8" id="KW-0443">Lipid metabolism</keyword>
<evidence type="ECO:0000256" key="10">
    <source>
        <dbReference type="PIRNR" id="PIRNR000168"/>
    </source>
</evidence>
<sequence length="577" mass="61760">MAANKRLDVLARHVDEVYAPKFGLSIADWRALHRLRFARFAAQGFVRSADYVNEPQRFMACLEPLAWVDCGLFLQGAVHFSLCGGTIAKLGTAKHQTRYIPDIDTGRLRGCFGMTELGHGSNVAGIRTTATYDRETCQFVLNTPDDEASKFWVGGAAGSAHICTVFAQLTVGGRHEGIHVFVVRLRDDSGRNLPGIRTADNGAKMGLNGLDNGQIWLDNVRVPRDAMLDTYASVDDSGAYHSSIAKPSARFAATVGGLAVGRVLIASGAVTAMSIGLTVAIRYAHARPQFGDALIGDYITHQRRLYPALASAYGLRLALDRAKRLCSQPATPDSVRQLHVLSSGLKAVASWSCMAVLQDCRECCGGMGFLASNRIGPILTDMNAYTTFEGDNTVLMQQVAKAVLAATGSQRPVAPEIGPDAWRWTDEEAVALLAYRRDLLAHNLSLAMGWDHSPENLVPHLDLATQLGWAWVAVVTASELCEAAQTAPAAVAPLLATLSSLHALTCVEKARGELALAGVLDAGAAAAVRVRINNLCRKLADRRGEAGRTLADGLGCPEHLLQAPIASDWRQAFSAAA</sequence>
<dbReference type="GO" id="GO:0005777">
    <property type="term" value="C:peroxisome"/>
    <property type="evidence" value="ECO:0007669"/>
    <property type="project" value="UniProtKB-SubCell"/>
</dbReference>
<keyword evidence="4 10" id="KW-0285">Flavoprotein</keyword>
<keyword evidence="7" id="KW-0560">Oxidoreductase</keyword>
<dbReference type="AlphaFoldDB" id="A0AAD9IGJ5"/>
<dbReference type="FunFam" id="1.20.140.10:FF:000010">
    <property type="entry name" value="Acyl-coenzyme A oxidase"/>
    <property type="match status" value="1"/>
</dbReference>
<reference evidence="16" key="1">
    <citation type="submission" date="2021-01" db="EMBL/GenBank/DDBJ databases">
        <authorList>
            <person name="Eckstrom K.M.E."/>
        </authorList>
    </citation>
    <scope>NUCLEOTIDE SEQUENCE</scope>
    <source>
        <strain evidence="16">UVCC 0001</strain>
    </source>
</reference>
<keyword evidence="6" id="KW-0276">Fatty acid metabolism</keyword>
<evidence type="ECO:0000259" key="13">
    <source>
        <dbReference type="Pfam" id="PF01756"/>
    </source>
</evidence>
<accession>A0AAD9IGJ5</accession>
<evidence type="ECO:0000256" key="8">
    <source>
        <dbReference type="ARBA" id="ARBA00023098"/>
    </source>
</evidence>
<comment type="similarity">
    <text evidence="3 10">Belongs to the acyl-CoA oxidase family.</text>
</comment>
<evidence type="ECO:0000256" key="1">
    <source>
        <dbReference type="ARBA" id="ARBA00001974"/>
    </source>
</evidence>
<evidence type="ECO:0000313" key="17">
    <source>
        <dbReference type="Proteomes" id="UP001255856"/>
    </source>
</evidence>
<dbReference type="InterPro" id="IPR012258">
    <property type="entry name" value="Acyl-CoA_oxidase"/>
</dbReference>
<dbReference type="InterPro" id="IPR046373">
    <property type="entry name" value="Acyl-CoA_Oxase/DH_mid-dom_sf"/>
</dbReference>
<evidence type="ECO:0000256" key="2">
    <source>
        <dbReference type="ARBA" id="ARBA00004275"/>
    </source>
</evidence>
<evidence type="ECO:0000256" key="5">
    <source>
        <dbReference type="ARBA" id="ARBA00022827"/>
    </source>
</evidence>
<dbReference type="InterPro" id="IPR002655">
    <property type="entry name" value="Acyl-CoA_oxidase_C"/>
</dbReference>
<dbReference type="Proteomes" id="UP001255856">
    <property type="component" value="Unassembled WGS sequence"/>
</dbReference>
<keyword evidence="17" id="KW-1185">Reference proteome</keyword>
<dbReference type="Gene3D" id="2.40.110.10">
    <property type="entry name" value="Butyryl-CoA Dehydrogenase, subunit A, domain 2"/>
    <property type="match status" value="1"/>
</dbReference>
<dbReference type="PIRSF" id="PIRSF000168">
    <property type="entry name" value="Acyl-CoA_oxidase"/>
    <property type="match status" value="1"/>
</dbReference>
<evidence type="ECO:0000256" key="11">
    <source>
        <dbReference type="PIRSR" id="PIRSR000168-1"/>
    </source>
</evidence>
<feature type="binding site" evidence="12">
    <location>
        <position position="115"/>
    </location>
    <ligand>
        <name>FAD</name>
        <dbReference type="ChEBI" id="CHEBI:57692"/>
    </ligand>
</feature>
<dbReference type="PANTHER" id="PTHR10909">
    <property type="entry name" value="ELECTRON TRANSPORT OXIDOREDUCTASE"/>
    <property type="match status" value="1"/>
</dbReference>
<evidence type="ECO:0000256" key="4">
    <source>
        <dbReference type="ARBA" id="ARBA00022630"/>
    </source>
</evidence>
<evidence type="ECO:0000259" key="14">
    <source>
        <dbReference type="Pfam" id="PF02770"/>
    </source>
</evidence>
<dbReference type="GO" id="GO:0055088">
    <property type="term" value="P:lipid homeostasis"/>
    <property type="evidence" value="ECO:0007669"/>
    <property type="project" value="TreeGrafter"/>
</dbReference>
<keyword evidence="9" id="KW-0576">Peroxisome</keyword>
<evidence type="ECO:0000256" key="7">
    <source>
        <dbReference type="ARBA" id="ARBA00023002"/>
    </source>
</evidence>
<dbReference type="PANTHER" id="PTHR10909:SF352">
    <property type="entry name" value="ACYL-COENZYME A OXIDASE-LIKE PROTEIN"/>
    <property type="match status" value="1"/>
</dbReference>
<dbReference type="InterPro" id="IPR055060">
    <property type="entry name" value="ACOX_C_alpha1"/>
</dbReference>
<feature type="active site" description="Proton acceptor" evidence="11">
    <location>
        <position position="389"/>
    </location>
</feature>
<dbReference type="Pfam" id="PF01756">
    <property type="entry name" value="ACOX"/>
    <property type="match status" value="1"/>
</dbReference>
<dbReference type="EMBL" id="JASFZW010000005">
    <property type="protein sequence ID" value="KAK2078064.1"/>
    <property type="molecule type" value="Genomic_DNA"/>
</dbReference>
<comment type="caution">
    <text evidence="16">The sequence shown here is derived from an EMBL/GenBank/DDBJ whole genome shotgun (WGS) entry which is preliminary data.</text>
</comment>
<feature type="domain" description="Acyl-CoA oxidase C-terminal" evidence="13">
    <location>
        <begin position="475"/>
        <end position="566"/>
    </location>
</feature>
<dbReference type="GO" id="GO:0003997">
    <property type="term" value="F:acyl-CoA oxidase activity"/>
    <property type="evidence" value="ECO:0007669"/>
    <property type="project" value="InterPro"/>
</dbReference>
<organism evidence="16 17">
    <name type="scientific">Prototheca wickerhamii</name>
    <dbReference type="NCBI Taxonomy" id="3111"/>
    <lineage>
        <taxon>Eukaryota</taxon>
        <taxon>Viridiplantae</taxon>
        <taxon>Chlorophyta</taxon>
        <taxon>core chlorophytes</taxon>
        <taxon>Trebouxiophyceae</taxon>
        <taxon>Chlorellales</taxon>
        <taxon>Chlorellaceae</taxon>
        <taxon>Prototheca</taxon>
    </lineage>
</organism>
<evidence type="ECO:0000256" key="12">
    <source>
        <dbReference type="PIRSR" id="PIRSR000168-2"/>
    </source>
</evidence>
<evidence type="ECO:0000256" key="6">
    <source>
        <dbReference type="ARBA" id="ARBA00022832"/>
    </source>
</evidence>
<feature type="domain" description="Acyl-CoA oxidase C-alpha1" evidence="15">
    <location>
        <begin position="256"/>
        <end position="403"/>
    </location>
</feature>